<evidence type="ECO:0000259" key="4">
    <source>
        <dbReference type="Pfam" id="PF25967"/>
    </source>
</evidence>
<dbReference type="RefSeq" id="WP_025059495.1">
    <property type="nucleotide sequence ID" value="NZ_JAMC01000005.1"/>
</dbReference>
<feature type="domain" description="Multidrug resistance protein MdtA-like C-terminal permuted SH3" evidence="4">
    <location>
        <begin position="370"/>
        <end position="426"/>
    </location>
</feature>
<dbReference type="Gene3D" id="1.10.287.470">
    <property type="entry name" value="Helix hairpin bin"/>
    <property type="match status" value="1"/>
</dbReference>
<proteinExistence type="predicted"/>
<dbReference type="GO" id="GO:0015562">
    <property type="term" value="F:efflux transmembrane transporter activity"/>
    <property type="evidence" value="ECO:0007669"/>
    <property type="project" value="TreeGrafter"/>
</dbReference>
<dbReference type="AlphaFoldDB" id="A0A073IH33"/>
<feature type="coiled-coil region" evidence="2">
    <location>
        <begin position="107"/>
        <end position="134"/>
    </location>
</feature>
<dbReference type="PANTHER" id="PTHR30469:SF12">
    <property type="entry name" value="MULTIDRUG RESISTANCE PROTEIN MDTA"/>
    <property type="match status" value="1"/>
</dbReference>
<comment type="caution">
    <text evidence="5">The sequence shown here is derived from an EMBL/GenBank/DDBJ whole genome shotgun (WGS) entry which is preliminary data.</text>
</comment>
<dbReference type="Gene3D" id="2.40.30.170">
    <property type="match status" value="1"/>
</dbReference>
<dbReference type="OrthoDB" id="7811737at2"/>
<evidence type="ECO:0000256" key="2">
    <source>
        <dbReference type="SAM" id="Coils"/>
    </source>
</evidence>
<dbReference type="PANTHER" id="PTHR30469">
    <property type="entry name" value="MULTIDRUG RESISTANCE PROTEIN MDTA"/>
    <property type="match status" value="1"/>
</dbReference>
<dbReference type="Pfam" id="PF25967">
    <property type="entry name" value="RND-MFP_C"/>
    <property type="match status" value="1"/>
</dbReference>
<feature type="domain" description="Multidrug resistance protein MdtA-like barrel-sandwich hybrid" evidence="3">
    <location>
        <begin position="70"/>
        <end position="244"/>
    </location>
</feature>
<evidence type="ECO:0000313" key="5">
    <source>
        <dbReference type="EMBL" id="KEJ88870.1"/>
    </source>
</evidence>
<name>A0A073IH33_9RHOB</name>
<dbReference type="Pfam" id="PF25917">
    <property type="entry name" value="BSH_RND"/>
    <property type="match status" value="1"/>
</dbReference>
<dbReference type="Proteomes" id="UP000027734">
    <property type="component" value="Unassembled WGS sequence"/>
</dbReference>
<gene>
    <name evidence="5" type="ORF">DSW25_13250</name>
</gene>
<dbReference type="InterPro" id="IPR058625">
    <property type="entry name" value="MdtA-like_BSH"/>
</dbReference>
<keyword evidence="2" id="KW-0175">Coiled coil</keyword>
<dbReference type="eggNOG" id="COG0845">
    <property type="taxonomic scope" value="Bacteria"/>
</dbReference>
<evidence type="ECO:0000313" key="6">
    <source>
        <dbReference type="Proteomes" id="UP000027734"/>
    </source>
</evidence>
<accession>A0A073IH33</accession>
<dbReference type="EMBL" id="JAMC01000005">
    <property type="protein sequence ID" value="KEJ88870.1"/>
    <property type="molecule type" value="Genomic_DNA"/>
</dbReference>
<dbReference type="Gene3D" id="2.40.50.100">
    <property type="match status" value="1"/>
</dbReference>
<dbReference type="Gene3D" id="2.40.420.20">
    <property type="match status" value="1"/>
</dbReference>
<reference evidence="5 6" key="1">
    <citation type="submission" date="2014-01" db="EMBL/GenBank/DDBJ databases">
        <title>Sulfitobacter donghicola JCM 14565 Genome Sequencing.</title>
        <authorList>
            <person name="Lai Q."/>
            <person name="Hong Z."/>
        </authorList>
    </citation>
    <scope>NUCLEOTIDE SEQUENCE [LARGE SCALE GENOMIC DNA]</scope>
    <source>
        <strain evidence="5 6">JCM 14565</strain>
    </source>
</reference>
<keyword evidence="6" id="KW-1185">Reference proteome</keyword>
<dbReference type="GO" id="GO:1990281">
    <property type="term" value="C:efflux pump complex"/>
    <property type="evidence" value="ECO:0007669"/>
    <property type="project" value="TreeGrafter"/>
</dbReference>
<dbReference type="STRING" id="1300350.Z948_2120"/>
<keyword evidence="1" id="KW-0813">Transport</keyword>
<evidence type="ECO:0000259" key="3">
    <source>
        <dbReference type="Pfam" id="PF25917"/>
    </source>
</evidence>
<organism evidence="5 6">
    <name type="scientific">Sulfitobacter donghicola DSW-25 = KCTC 12864 = JCM 14565</name>
    <dbReference type="NCBI Taxonomy" id="1300350"/>
    <lineage>
        <taxon>Bacteria</taxon>
        <taxon>Pseudomonadati</taxon>
        <taxon>Pseudomonadota</taxon>
        <taxon>Alphaproteobacteria</taxon>
        <taxon>Rhodobacterales</taxon>
        <taxon>Roseobacteraceae</taxon>
        <taxon>Sulfitobacter</taxon>
    </lineage>
</organism>
<sequence length="447" mass="47788">MNLKPLLIVPPVVLGIWGFMLMTKPSETVSEPQEQAKLAVRVMTVTQEPLVLSATGYGRVEAVQSWSAVSQVEGRAEDVLAELAVGTVVEKGEVLIQIDPTDYELEIAKTEANIAAAQATLAELTQQEENTRSLLEIEQRVFEVAQAEFDRILTLSQNGTVTQSSLDTERKSLLAEENTLIGLQNTLALYPAQRASAEATLAVRQAELAEAQRGLANTTITAPFRGRVSEEAIEANQFVSVGETLLTLDSIDVAEVVGAFQPQSFGNLMRAAVGPQLENVTEVDATQVIEYMDQSNVAAFVELDFAGEVARYPAQPQRFRGSIDDETGTLGIAVQVSEPLVSKPQQQTPPLEFGSFVSVVLEAQPETGLISVPRAVLQQDDAGQPFVYTVSADDTLALTSVTVGAVTGDRIIIEGGLTDGDRVLLSTPSPSVPGLALEIITVDGADQ</sequence>
<evidence type="ECO:0000256" key="1">
    <source>
        <dbReference type="ARBA" id="ARBA00022448"/>
    </source>
</evidence>
<dbReference type="SUPFAM" id="SSF111369">
    <property type="entry name" value="HlyD-like secretion proteins"/>
    <property type="match status" value="1"/>
</dbReference>
<dbReference type="InterPro" id="IPR058627">
    <property type="entry name" value="MdtA-like_C"/>
</dbReference>
<protein>
    <submittedName>
        <fullName evidence="5">Uncharacterized protein</fullName>
    </submittedName>
</protein>